<evidence type="ECO:0000256" key="1">
    <source>
        <dbReference type="ARBA" id="ARBA00001947"/>
    </source>
</evidence>
<protein>
    <recommendedName>
        <fullName evidence="7">Peptide hydrolase</fullName>
        <ecNumber evidence="7">3.4.-.-</ecNumber>
    </recommendedName>
</protein>
<keyword evidence="4 7" id="KW-0479">Metal-binding</keyword>
<dbReference type="PANTHER" id="PTHR12147">
    <property type="entry name" value="METALLOPEPTIDASE M28 FAMILY MEMBER"/>
    <property type="match status" value="1"/>
</dbReference>
<evidence type="ECO:0000313" key="9">
    <source>
        <dbReference type="EMBL" id="KAJ3557209.1"/>
    </source>
</evidence>
<comment type="caution">
    <text evidence="9">The sequence shown here is derived from an EMBL/GenBank/DDBJ whole genome shotgun (WGS) entry which is preliminary data.</text>
</comment>
<evidence type="ECO:0000256" key="3">
    <source>
        <dbReference type="ARBA" id="ARBA00022670"/>
    </source>
</evidence>
<gene>
    <name evidence="9" type="ORF">NP233_g11800</name>
</gene>
<proteinExistence type="inferred from homology"/>
<comment type="cofactor">
    <cofactor evidence="1">
        <name>Zn(2+)</name>
        <dbReference type="ChEBI" id="CHEBI:29105"/>
    </cofactor>
</comment>
<dbReference type="GO" id="GO:0046872">
    <property type="term" value="F:metal ion binding"/>
    <property type="evidence" value="ECO:0007669"/>
    <property type="project" value="UniProtKB-KW"/>
</dbReference>
<evidence type="ECO:0000256" key="7">
    <source>
        <dbReference type="RuleBase" id="RU361240"/>
    </source>
</evidence>
<accession>A0AAD5YNL8</accession>
<organism evidence="9 10">
    <name type="scientific">Leucocoprinus birnbaumii</name>
    <dbReference type="NCBI Taxonomy" id="56174"/>
    <lineage>
        <taxon>Eukaryota</taxon>
        <taxon>Fungi</taxon>
        <taxon>Dikarya</taxon>
        <taxon>Basidiomycota</taxon>
        <taxon>Agaricomycotina</taxon>
        <taxon>Agaricomycetes</taxon>
        <taxon>Agaricomycetidae</taxon>
        <taxon>Agaricales</taxon>
        <taxon>Agaricineae</taxon>
        <taxon>Agaricaceae</taxon>
        <taxon>Leucocoprinus</taxon>
    </lineage>
</organism>
<evidence type="ECO:0000256" key="5">
    <source>
        <dbReference type="ARBA" id="ARBA00022801"/>
    </source>
</evidence>
<dbReference type="GO" id="GO:0008235">
    <property type="term" value="F:metalloexopeptidase activity"/>
    <property type="evidence" value="ECO:0007669"/>
    <property type="project" value="InterPro"/>
</dbReference>
<dbReference type="InterPro" id="IPR007484">
    <property type="entry name" value="Peptidase_M28"/>
</dbReference>
<dbReference type="InterPro" id="IPR045175">
    <property type="entry name" value="M28_fam"/>
</dbReference>
<evidence type="ECO:0000313" key="10">
    <source>
        <dbReference type="Proteomes" id="UP001213000"/>
    </source>
</evidence>
<feature type="chain" id="PRO_5041768119" description="Peptide hydrolase" evidence="7">
    <location>
        <begin position="18"/>
        <end position="461"/>
    </location>
</feature>
<evidence type="ECO:0000256" key="2">
    <source>
        <dbReference type="ARBA" id="ARBA00005634"/>
    </source>
</evidence>
<feature type="domain" description="Peptidase M28" evidence="8">
    <location>
        <begin position="128"/>
        <end position="336"/>
    </location>
</feature>
<name>A0AAD5YNL8_9AGAR</name>
<keyword evidence="6 7" id="KW-0862">Zinc</keyword>
<keyword evidence="3 7" id="KW-0645">Protease</keyword>
<comment type="similarity">
    <text evidence="2">Belongs to the peptidase M28 family. M28B subfamily.</text>
</comment>
<dbReference type="SUPFAM" id="SSF53187">
    <property type="entry name" value="Zn-dependent exopeptidases"/>
    <property type="match status" value="1"/>
</dbReference>
<keyword evidence="7" id="KW-0732">Signal</keyword>
<dbReference type="EMBL" id="JANIEX010001504">
    <property type="protein sequence ID" value="KAJ3557209.1"/>
    <property type="molecule type" value="Genomic_DNA"/>
</dbReference>
<evidence type="ECO:0000259" key="8">
    <source>
        <dbReference type="Pfam" id="PF04389"/>
    </source>
</evidence>
<reference evidence="9" key="1">
    <citation type="submission" date="2022-07" db="EMBL/GenBank/DDBJ databases">
        <title>Genome Sequence of Leucocoprinus birnbaumii.</title>
        <authorList>
            <person name="Buettner E."/>
        </authorList>
    </citation>
    <scope>NUCLEOTIDE SEQUENCE</scope>
    <source>
        <strain evidence="9">VT141</strain>
    </source>
</reference>
<sequence length="461" mass="50002">MRKLILFGLLGLSTVHAQNFQGPFEPLWPRGPGHPVTPQQPSPELASILSQIDPKRIKSIITKLASFGTRHTLSSQTDPHRGIGASRDWIESQFQAIAATSGGRMTVSTPNYIQQVRDRVLFPVKITNVQATLRGSIDPDRVYVVSGHYDSRNTDINNFMDDAPGADDDASGVAVSLELARVMAKHKPAATIIFVAVAGEEQALLGSAFMAETMRNASVDVQGMLDNDIIGSPVADDGTSSPNIIRMFCGGIPPTETFQQVTARASIGGENDSPARELGRFIAEVAQNPVTGMQVQTIWRPDRFLRGGDHSSFLRNGYPAVRFTEPSENYAHQHQDVRVENGMQFGDLLEFVDFDFTARVARVNGAGIWSLANAPGTPKGVVIDTSKLGNNSTFSWTDDPHAASYEIVWRPSDQTYWTHAIPVGKVTTATVQMSKDNVDFGVRAIGRNGMKSPAAYPAPSG</sequence>
<feature type="signal peptide" evidence="7">
    <location>
        <begin position="1"/>
        <end position="17"/>
    </location>
</feature>
<evidence type="ECO:0000256" key="6">
    <source>
        <dbReference type="ARBA" id="ARBA00022833"/>
    </source>
</evidence>
<dbReference type="Pfam" id="PF04389">
    <property type="entry name" value="Peptidase_M28"/>
    <property type="match status" value="1"/>
</dbReference>
<dbReference type="AlphaFoldDB" id="A0AAD5YNL8"/>
<dbReference type="Gene3D" id="3.40.630.10">
    <property type="entry name" value="Zn peptidases"/>
    <property type="match status" value="1"/>
</dbReference>
<dbReference type="Proteomes" id="UP001213000">
    <property type="component" value="Unassembled WGS sequence"/>
</dbReference>
<dbReference type="GO" id="GO:0006508">
    <property type="term" value="P:proteolysis"/>
    <property type="evidence" value="ECO:0007669"/>
    <property type="project" value="UniProtKB-KW"/>
</dbReference>
<keyword evidence="10" id="KW-1185">Reference proteome</keyword>
<keyword evidence="5 7" id="KW-0378">Hydrolase</keyword>
<dbReference type="EC" id="3.4.-.-" evidence="7"/>
<evidence type="ECO:0000256" key="4">
    <source>
        <dbReference type="ARBA" id="ARBA00022723"/>
    </source>
</evidence>
<dbReference type="PANTHER" id="PTHR12147:SF26">
    <property type="entry name" value="PEPTIDASE M28 DOMAIN-CONTAINING PROTEIN"/>
    <property type="match status" value="1"/>
</dbReference>